<evidence type="ECO:0000313" key="2">
    <source>
        <dbReference type="EMBL" id="CAF1534437.1"/>
    </source>
</evidence>
<sequence length="290" mass="33703">MKHFIIGYLKDIDYFYDDCVQLYSTHALYHLYEQVLDHGSLCFHRCVLKQKNNTCHLSIMFGIESALHHLEKMANGTTALGSQIAYWHCIYSALWSHSTVYTRQLFENQGPLNGYSYIVDKVILMFKTDFDVVFLTYFGCHVDASVHFFPRYQCGLYIFLSHAYTRHGRSTSYNVTIYEPSSTKFCAGEILFFFRYKNEHFFLFRQFKNSDFRCSSLFKMDPAIASWRERIDSFYSFFTSQTVRRAATKSTITIIPGVSRYSSQQSTNSKTLSQTTTGNNSAFSNLSSNK</sequence>
<reference evidence="2" key="1">
    <citation type="submission" date="2021-02" db="EMBL/GenBank/DDBJ databases">
        <authorList>
            <person name="Nowell W R."/>
        </authorList>
    </citation>
    <scope>NUCLEOTIDE SEQUENCE</scope>
</reference>
<evidence type="ECO:0000256" key="1">
    <source>
        <dbReference type="SAM" id="MobiDB-lite"/>
    </source>
</evidence>
<organism evidence="2 3">
    <name type="scientific">Adineta ricciae</name>
    <name type="common">Rotifer</name>
    <dbReference type="NCBI Taxonomy" id="249248"/>
    <lineage>
        <taxon>Eukaryota</taxon>
        <taxon>Metazoa</taxon>
        <taxon>Spiralia</taxon>
        <taxon>Gnathifera</taxon>
        <taxon>Rotifera</taxon>
        <taxon>Eurotatoria</taxon>
        <taxon>Bdelloidea</taxon>
        <taxon>Adinetida</taxon>
        <taxon>Adinetidae</taxon>
        <taxon>Adineta</taxon>
    </lineage>
</organism>
<name>A0A815VT02_ADIRI</name>
<dbReference type="EMBL" id="CAJNOJ010000932">
    <property type="protein sequence ID" value="CAF1534437.1"/>
    <property type="molecule type" value="Genomic_DNA"/>
</dbReference>
<dbReference type="AlphaFoldDB" id="A0A815VT02"/>
<feature type="region of interest" description="Disordered" evidence="1">
    <location>
        <begin position="264"/>
        <end position="290"/>
    </location>
</feature>
<proteinExistence type="predicted"/>
<dbReference type="Proteomes" id="UP000663852">
    <property type="component" value="Unassembled WGS sequence"/>
</dbReference>
<evidence type="ECO:0000313" key="3">
    <source>
        <dbReference type="Proteomes" id="UP000663852"/>
    </source>
</evidence>
<dbReference type="OrthoDB" id="9971565at2759"/>
<comment type="caution">
    <text evidence="2">The sequence shown here is derived from an EMBL/GenBank/DDBJ whole genome shotgun (WGS) entry which is preliminary data.</text>
</comment>
<accession>A0A815VT02</accession>
<gene>
    <name evidence="2" type="ORF">EDS130_LOCUS44834</name>
</gene>
<protein>
    <submittedName>
        <fullName evidence="2">Uncharacterized protein</fullName>
    </submittedName>
</protein>